<gene>
    <name evidence="9" type="ORF">FB381_2921</name>
</gene>
<feature type="transmembrane region" description="Helical" evidence="8">
    <location>
        <begin position="60"/>
        <end position="90"/>
    </location>
</feature>
<dbReference type="InterPro" id="IPR051907">
    <property type="entry name" value="DoxX-like_oxidoreductase"/>
</dbReference>
<reference evidence="9 10" key="1">
    <citation type="submission" date="2019-06" db="EMBL/GenBank/DDBJ databases">
        <title>Sequencing the genomes of 1000 actinobacteria strains.</title>
        <authorList>
            <person name="Klenk H.-P."/>
        </authorList>
    </citation>
    <scope>NUCLEOTIDE SEQUENCE [LARGE SCALE GENOMIC DNA]</scope>
    <source>
        <strain evidence="9 10">DSM 25218</strain>
    </source>
</reference>
<dbReference type="GO" id="GO:0005886">
    <property type="term" value="C:plasma membrane"/>
    <property type="evidence" value="ECO:0007669"/>
    <property type="project" value="UniProtKB-SubCell"/>
</dbReference>
<dbReference type="EMBL" id="VFOV01000001">
    <property type="protein sequence ID" value="TQL69020.1"/>
    <property type="molecule type" value="Genomic_DNA"/>
</dbReference>
<feature type="transmembrane region" description="Helical" evidence="8">
    <location>
        <begin position="136"/>
        <end position="159"/>
    </location>
</feature>
<keyword evidence="6 8" id="KW-0472">Membrane</keyword>
<dbReference type="InterPro" id="IPR032808">
    <property type="entry name" value="DoxX"/>
</dbReference>
<evidence type="ECO:0000256" key="2">
    <source>
        <dbReference type="ARBA" id="ARBA00006679"/>
    </source>
</evidence>
<proteinExistence type="inferred from homology"/>
<feature type="compositionally biased region" description="Acidic residues" evidence="7">
    <location>
        <begin position="183"/>
        <end position="194"/>
    </location>
</feature>
<dbReference type="PANTHER" id="PTHR33452:SF1">
    <property type="entry name" value="INNER MEMBRANE PROTEIN YPHA-RELATED"/>
    <property type="match status" value="1"/>
</dbReference>
<comment type="subcellular location">
    <subcellularLocation>
        <location evidence="1">Cell membrane</location>
        <topology evidence="1">Multi-pass membrane protein</topology>
    </subcellularLocation>
</comment>
<comment type="similarity">
    <text evidence="2">Belongs to the DoxX family.</text>
</comment>
<evidence type="ECO:0000256" key="4">
    <source>
        <dbReference type="ARBA" id="ARBA00022692"/>
    </source>
</evidence>
<keyword evidence="5 8" id="KW-1133">Transmembrane helix</keyword>
<keyword evidence="10" id="KW-1185">Reference proteome</keyword>
<evidence type="ECO:0000256" key="5">
    <source>
        <dbReference type="ARBA" id="ARBA00022989"/>
    </source>
</evidence>
<feature type="region of interest" description="Disordered" evidence="7">
    <location>
        <begin position="168"/>
        <end position="203"/>
    </location>
</feature>
<evidence type="ECO:0000256" key="7">
    <source>
        <dbReference type="SAM" id="MobiDB-lite"/>
    </source>
</evidence>
<comment type="caution">
    <text evidence="9">The sequence shown here is derived from an EMBL/GenBank/DDBJ whole genome shotgun (WGS) entry which is preliminary data.</text>
</comment>
<evidence type="ECO:0000313" key="10">
    <source>
        <dbReference type="Proteomes" id="UP000320209"/>
    </source>
</evidence>
<evidence type="ECO:0000256" key="6">
    <source>
        <dbReference type="ARBA" id="ARBA00023136"/>
    </source>
</evidence>
<evidence type="ECO:0000256" key="8">
    <source>
        <dbReference type="SAM" id="Phobius"/>
    </source>
</evidence>
<accession>A0A543A939</accession>
<dbReference type="Proteomes" id="UP000320209">
    <property type="component" value="Unassembled WGS sequence"/>
</dbReference>
<dbReference type="RefSeq" id="WP_141780941.1">
    <property type="nucleotide sequence ID" value="NZ_VFOV01000001.1"/>
</dbReference>
<evidence type="ECO:0000256" key="1">
    <source>
        <dbReference type="ARBA" id="ARBA00004651"/>
    </source>
</evidence>
<dbReference type="Pfam" id="PF07681">
    <property type="entry name" value="DoxX"/>
    <property type="match status" value="1"/>
</dbReference>
<keyword evidence="3" id="KW-1003">Cell membrane</keyword>
<sequence>MEPVDLALLILRVTAGATLVAHGVNHWRGGGKIAGTAGWFESLGLRQPKLQAWASVTTEIGAGVLLILGLITPLAAAALVSVMLVALILAHRGNGFFIFNSGWEYVVVLAVIGVVVGVTGPGVISLDSAIDIVYDGWIGGAVALGVGVLAALLQLAIFWRPGTPAAAEATVEEPTTDSSAEAADGDLADSDAAEGESARATTD</sequence>
<organism evidence="9 10">
    <name type="scientific">Nocardioides albertanoniae</name>
    <dbReference type="NCBI Taxonomy" id="1175486"/>
    <lineage>
        <taxon>Bacteria</taxon>
        <taxon>Bacillati</taxon>
        <taxon>Actinomycetota</taxon>
        <taxon>Actinomycetes</taxon>
        <taxon>Propionibacteriales</taxon>
        <taxon>Nocardioidaceae</taxon>
        <taxon>Nocardioides</taxon>
    </lineage>
</organism>
<evidence type="ECO:0000313" key="9">
    <source>
        <dbReference type="EMBL" id="TQL69020.1"/>
    </source>
</evidence>
<evidence type="ECO:0000256" key="3">
    <source>
        <dbReference type="ARBA" id="ARBA00022475"/>
    </source>
</evidence>
<dbReference type="AlphaFoldDB" id="A0A543A939"/>
<feature type="transmembrane region" description="Helical" evidence="8">
    <location>
        <begin position="102"/>
        <end position="124"/>
    </location>
</feature>
<dbReference type="OrthoDB" id="346004at2"/>
<name>A0A543A939_9ACTN</name>
<dbReference type="PANTHER" id="PTHR33452">
    <property type="entry name" value="OXIDOREDUCTASE CATD-RELATED"/>
    <property type="match status" value="1"/>
</dbReference>
<protein>
    <submittedName>
        <fullName evidence="9">Putative oxidoreductase</fullName>
    </submittedName>
</protein>
<keyword evidence="4 8" id="KW-0812">Transmembrane</keyword>